<evidence type="ECO:0008006" key="4">
    <source>
        <dbReference type="Google" id="ProtNLM"/>
    </source>
</evidence>
<evidence type="ECO:0000313" key="3">
    <source>
        <dbReference type="Proteomes" id="UP000008281"/>
    </source>
</evidence>
<evidence type="ECO:0000313" key="2">
    <source>
        <dbReference type="EMBL" id="EFP06146.1"/>
    </source>
</evidence>
<feature type="chain" id="PRO_5003176045" description="Peptidase S1 domain-containing protein" evidence="1">
    <location>
        <begin position="18"/>
        <end position="296"/>
    </location>
</feature>
<keyword evidence="3" id="KW-1185">Reference proteome</keyword>
<reference evidence="2" key="1">
    <citation type="submission" date="2007-07" db="EMBL/GenBank/DDBJ databases">
        <title>PCAP assembly of the Caenorhabditis remanei genome.</title>
        <authorList>
            <consortium name="The Caenorhabditis remanei Sequencing Consortium"/>
            <person name="Wilson R.K."/>
        </authorList>
    </citation>
    <scope>NUCLEOTIDE SEQUENCE [LARGE SCALE GENOMIC DNA]</scope>
    <source>
        <strain evidence="2">PB4641</strain>
    </source>
</reference>
<dbReference type="Proteomes" id="UP000008281">
    <property type="component" value="Unassembled WGS sequence"/>
</dbReference>
<dbReference type="EMBL" id="DS268460">
    <property type="protein sequence ID" value="EFP06146.1"/>
    <property type="molecule type" value="Genomic_DNA"/>
</dbReference>
<keyword evidence="1" id="KW-0732">Signal</keyword>
<feature type="signal peptide" evidence="1">
    <location>
        <begin position="1"/>
        <end position="17"/>
    </location>
</feature>
<dbReference type="OrthoDB" id="5911442at2759"/>
<name>E3MNH3_CAERE</name>
<organism evidence="3">
    <name type="scientific">Caenorhabditis remanei</name>
    <name type="common">Caenorhabditis vulgaris</name>
    <dbReference type="NCBI Taxonomy" id="31234"/>
    <lineage>
        <taxon>Eukaryota</taxon>
        <taxon>Metazoa</taxon>
        <taxon>Ecdysozoa</taxon>
        <taxon>Nematoda</taxon>
        <taxon>Chromadorea</taxon>
        <taxon>Rhabditida</taxon>
        <taxon>Rhabditina</taxon>
        <taxon>Rhabditomorpha</taxon>
        <taxon>Rhabditoidea</taxon>
        <taxon>Rhabditidae</taxon>
        <taxon>Peloderinae</taxon>
        <taxon>Caenorhabditis</taxon>
    </lineage>
</organism>
<dbReference type="InParanoid" id="E3MNH3"/>
<dbReference type="AlphaFoldDB" id="E3MNH3"/>
<accession>E3MNH3</accession>
<evidence type="ECO:0000256" key="1">
    <source>
        <dbReference type="SAM" id="SignalP"/>
    </source>
</evidence>
<sequence length="296" mass="32826">MKVSLIFSICVVILAQAKNPAFKKLTKQENEKRLVECGSPGGSSPKDSWIGRLVIDGKVYDEYLGVLISSRHVVFSKNHLQEMGPDSMASCNFAVTPWSKSRVVEFPNDVTGVISDKVFFFGSCSPLSGIIVVELEKDLERVPACFAVMTELQMAECTQGKRTEYCMKTENLNQLEAPKAEGPASDSTYLHPIFGGAISNPVMILQNYKETVFGLTVEYDEKKEELIVHGFKEHFDEVCQWVGICAEGAYKTAQSESKNLNQIEEKPSAAALEASGSSMKEAGIIWIFVIIFMYYV</sequence>
<proteinExistence type="predicted"/>
<dbReference type="PANTHER" id="PTHR34005:SF7">
    <property type="entry name" value="PROTEIN CBG26726"/>
    <property type="match status" value="1"/>
</dbReference>
<dbReference type="PANTHER" id="PTHR34005">
    <property type="entry name" value="PROTEIN CBG15054-RELATED"/>
    <property type="match status" value="1"/>
</dbReference>
<protein>
    <recommendedName>
        <fullName evidence="4">Peptidase S1 domain-containing protein</fullName>
    </recommendedName>
</protein>
<gene>
    <name evidence="2" type="ORF">CRE_05816</name>
</gene>
<dbReference type="HOGENOM" id="CLU_940860_0_0_1"/>